<dbReference type="STRING" id="1227492.C482_01020"/>
<dbReference type="EMBL" id="AOIN01000008">
    <property type="protein sequence ID" value="ELZ06360.1"/>
    <property type="molecule type" value="Genomic_DNA"/>
</dbReference>
<accession>M0B6B0</accession>
<gene>
    <name evidence="1" type="ORF">C482_01020</name>
</gene>
<dbReference type="Proteomes" id="UP000011693">
    <property type="component" value="Unassembled WGS sequence"/>
</dbReference>
<reference evidence="1 2" key="1">
    <citation type="journal article" date="2014" name="PLoS Genet.">
        <title>Phylogenetically driven sequencing of extremely halophilic archaea reveals strategies for static and dynamic osmo-response.</title>
        <authorList>
            <person name="Becker E.A."/>
            <person name="Seitzer P.M."/>
            <person name="Tritt A."/>
            <person name="Larsen D."/>
            <person name="Krusor M."/>
            <person name="Yao A.I."/>
            <person name="Wu D."/>
            <person name="Madern D."/>
            <person name="Eisen J.A."/>
            <person name="Darling A.E."/>
            <person name="Facciotti M.T."/>
        </authorList>
    </citation>
    <scope>NUCLEOTIDE SEQUENCE [LARGE SCALE GENOMIC DNA]</scope>
    <source>
        <strain evidence="1 2">JCM 10990</strain>
    </source>
</reference>
<sequence>MSIDVLPAERRLCVMLRSIASDLLPTQLTQLYLSLLSIGSGKWGWGLGGGDSLSQIAIYAYGWEGVKYTF</sequence>
<name>M0B6B0_9EURY</name>
<evidence type="ECO:0000313" key="1">
    <source>
        <dbReference type="EMBL" id="ELZ06360.1"/>
    </source>
</evidence>
<proteinExistence type="predicted"/>
<dbReference type="AlphaFoldDB" id="M0B6B0"/>
<keyword evidence="2" id="KW-1185">Reference proteome</keyword>
<protein>
    <submittedName>
        <fullName evidence="1">Uncharacterized protein</fullName>
    </submittedName>
</protein>
<evidence type="ECO:0000313" key="2">
    <source>
        <dbReference type="Proteomes" id="UP000011693"/>
    </source>
</evidence>
<comment type="caution">
    <text evidence="1">The sequence shown here is derived from an EMBL/GenBank/DDBJ whole genome shotgun (WGS) entry which is preliminary data.</text>
</comment>
<organism evidence="1 2">
    <name type="scientific">Natrialba chahannaoensis JCM 10990</name>
    <dbReference type="NCBI Taxonomy" id="1227492"/>
    <lineage>
        <taxon>Archaea</taxon>
        <taxon>Methanobacteriati</taxon>
        <taxon>Methanobacteriota</taxon>
        <taxon>Stenosarchaea group</taxon>
        <taxon>Halobacteria</taxon>
        <taxon>Halobacteriales</taxon>
        <taxon>Natrialbaceae</taxon>
        <taxon>Natrialba</taxon>
    </lineage>
</organism>